<dbReference type="Pfam" id="PF00800">
    <property type="entry name" value="PDT"/>
    <property type="match status" value="1"/>
</dbReference>
<dbReference type="Gene3D" id="3.30.70.260">
    <property type="match status" value="1"/>
</dbReference>
<dbReference type="Gene3D" id="1.20.59.10">
    <property type="entry name" value="Chorismate mutase"/>
    <property type="match status" value="1"/>
</dbReference>
<comment type="catalytic activity">
    <reaction evidence="18">
        <text>prephenate + H(+) = 3-phenylpyruvate + CO2 + H2O</text>
        <dbReference type="Rhea" id="RHEA:21648"/>
        <dbReference type="ChEBI" id="CHEBI:15377"/>
        <dbReference type="ChEBI" id="CHEBI:15378"/>
        <dbReference type="ChEBI" id="CHEBI:16526"/>
        <dbReference type="ChEBI" id="CHEBI:18005"/>
        <dbReference type="ChEBI" id="CHEBI:29934"/>
        <dbReference type="EC" id="4.2.1.51"/>
    </reaction>
</comment>
<accession>A0A1H7XZZ9</accession>
<dbReference type="PANTHER" id="PTHR21022">
    <property type="entry name" value="PREPHENATE DEHYDRATASE P PROTEIN"/>
    <property type="match status" value="1"/>
</dbReference>
<dbReference type="PROSITE" id="PS00857">
    <property type="entry name" value="PREPHENATE_DEHYDR_1"/>
    <property type="match status" value="1"/>
</dbReference>
<keyword evidence="10" id="KW-0028">Amino-acid biosynthesis</keyword>
<evidence type="ECO:0000256" key="14">
    <source>
        <dbReference type="ARBA" id="ARBA00023239"/>
    </source>
</evidence>
<evidence type="ECO:0000259" key="21">
    <source>
        <dbReference type="PROSITE" id="PS51171"/>
    </source>
</evidence>
<dbReference type="InterPro" id="IPR045865">
    <property type="entry name" value="ACT-like_dom_sf"/>
</dbReference>
<feature type="domain" description="ACT" evidence="22">
    <location>
        <begin position="271"/>
        <end position="348"/>
    </location>
</feature>
<evidence type="ECO:0000256" key="19">
    <source>
        <dbReference type="PIRSR" id="PIRSR001500-2"/>
    </source>
</evidence>
<dbReference type="PANTHER" id="PTHR21022:SF19">
    <property type="entry name" value="PREPHENATE DEHYDRATASE-RELATED"/>
    <property type="match status" value="1"/>
</dbReference>
<keyword evidence="11" id="KW-0057">Aromatic amino acid biosynthesis</keyword>
<protein>
    <recommendedName>
        <fullName evidence="8">Bifunctional chorismate mutase/prephenate dehydratase</fullName>
        <ecNumber evidence="7">4.2.1.51</ecNumber>
        <ecNumber evidence="6">5.4.99.5</ecNumber>
    </recommendedName>
    <alternativeName>
        <fullName evidence="17">Chorismate mutase-prephenate dehydratase</fullName>
    </alternativeName>
    <alternativeName>
        <fullName evidence="16">p-protein</fullName>
    </alternativeName>
</protein>
<organism evidence="23 24">
    <name type="scientific">Syntrophus gentianae</name>
    <dbReference type="NCBI Taxonomy" id="43775"/>
    <lineage>
        <taxon>Bacteria</taxon>
        <taxon>Pseudomonadati</taxon>
        <taxon>Thermodesulfobacteriota</taxon>
        <taxon>Syntrophia</taxon>
        <taxon>Syntrophales</taxon>
        <taxon>Syntrophaceae</taxon>
        <taxon>Syntrophus</taxon>
    </lineage>
</organism>
<dbReference type="InterPro" id="IPR008242">
    <property type="entry name" value="Chor_mutase/pphenate_deHydtase"/>
</dbReference>
<evidence type="ECO:0000256" key="2">
    <source>
        <dbReference type="ARBA" id="ARBA00002364"/>
    </source>
</evidence>
<feature type="domain" description="Prephenate dehydratase" evidence="21">
    <location>
        <begin position="85"/>
        <end position="260"/>
    </location>
</feature>
<dbReference type="EC" id="4.2.1.51" evidence="7"/>
<dbReference type="CDD" id="cd13631">
    <property type="entry name" value="PBP2_Ct-PDT_like"/>
    <property type="match status" value="1"/>
</dbReference>
<dbReference type="PROSITE" id="PS51671">
    <property type="entry name" value="ACT"/>
    <property type="match status" value="1"/>
</dbReference>
<dbReference type="RefSeq" id="WP_093883536.1">
    <property type="nucleotide sequence ID" value="NZ_FOBS01000013.1"/>
</dbReference>
<comment type="function">
    <text evidence="2">Catalyzes the Claisen rearrangement of chorismate to prephenate and the decarboxylation/dehydration of prephenate to phenylpyruvate.</text>
</comment>
<evidence type="ECO:0000256" key="10">
    <source>
        <dbReference type="ARBA" id="ARBA00022605"/>
    </source>
</evidence>
<name>A0A1H7XZZ9_9BACT</name>
<evidence type="ECO:0000256" key="4">
    <source>
        <dbReference type="ARBA" id="ARBA00004741"/>
    </source>
</evidence>
<dbReference type="EMBL" id="FOBS01000013">
    <property type="protein sequence ID" value="SEM38667.1"/>
    <property type="molecule type" value="Genomic_DNA"/>
</dbReference>
<proteinExistence type="predicted"/>
<reference evidence="23 24" key="1">
    <citation type="submission" date="2016-10" db="EMBL/GenBank/DDBJ databases">
        <authorList>
            <person name="de Groot N.N."/>
        </authorList>
    </citation>
    <scope>NUCLEOTIDE SEQUENCE [LARGE SCALE GENOMIC DNA]</scope>
    <source>
        <strain evidence="23 24">DSM 8423</strain>
    </source>
</reference>
<evidence type="ECO:0000256" key="6">
    <source>
        <dbReference type="ARBA" id="ARBA00012404"/>
    </source>
</evidence>
<evidence type="ECO:0000256" key="15">
    <source>
        <dbReference type="ARBA" id="ARBA00023268"/>
    </source>
</evidence>
<comment type="subcellular location">
    <subcellularLocation>
        <location evidence="3">Cytoplasm</location>
    </subcellularLocation>
</comment>
<dbReference type="UniPathway" id="UPA00120">
    <property type="reaction ID" value="UER00203"/>
</dbReference>
<dbReference type="SUPFAM" id="SSF48600">
    <property type="entry name" value="Chorismate mutase II"/>
    <property type="match status" value="1"/>
</dbReference>
<dbReference type="PROSITE" id="PS51168">
    <property type="entry name" value="CHORISMATE_MUT_2"/>
    <property type="match status" value="1"/>
</dbReference>
<dbReference type="InterPro" id="IPR001086">
    <property type="entry name" value="Preph_deHydtase"/>
</dbReference>
<evidence type="ECO:0000256" key="8">
    <source>
        <dbReference type="ARBA" id="ARBA00014401"/>
    </source>
</evidence>
<dbReference type="Proteomes" id="UP000198744">
    <property type="component" value="Unassembled WGS sequence"/>
</dbReference>
<dbReference type="Pfam" id="PF01817">
    <property type="entry name" value="CM_2"/>
    <property type="match status" value="1"/>
</dbReference>
<dbReference type="UniPathway" id="UPA00121">
    <property type="reaction ID" value="UER00345"/>
</dbReference>
<keyword evidence="12" id="KW-0584">Phenylalanine biosynthesis</keyword>
<comment type="pathway">
    <text evidence="4">Amino-acid biosynthesis; L-phenylalanine biosynthesis; phenylpyruvate from prephenate: step 1/1.</text>
</comment>
<evidence type="ECO:0000256" key="17">
    <source>
        <dbReference type="ARBA" id="ARBA00031520"/>
    </source>
</evidence>
<evidence type="ECO:0000256" key="1">
    <source>
        <dbReference type="ARBA" id="ARBA00000824"/>
    </source>
</evidence>
<dbReference type="OrthoDB" id="9802281at2"/>
<keyword evidence="24" id="KW-1185">Reference proteome</keyword>
<sequence>MNLAEIRAEIDQTDMQIIKLINQRMEYVLRAGKLKQFILDPAREEQVLKQMLTQARGLIRPEFVTTVYQSIISESKLLQERNLKLVGFQGEHGAWGELAVRRYAEDMIPIPCLEFANVFEGVRDRELDFGMVPVENSLEGAVTEVNDILVETELIIAGEVVVPVRQCLLALPGADYREIKVVYSHPQALAQCRSFLSRNKLEPRPFYDTAGAARWLAQERPSSTAVIASPIAAELYGLDIIKEDIGDNTDNFTRFLLISREPSVTPGNKCSLVFSTQHRAGALFEVLQVFAENEINLTRIESRPVRRNPGAYAFLLDFLGREDDPVVQGALEKIQQMTPMSRILGYYPEALPAR</sequence>
<keyword evidence="15" id="KW-0511">Multifunctional enzyme</keyword>
<dbReference type="PIRSF" id="PIRSF001500">
    <property type="entry name" value="Chor_mut_pdt_Ppr"/>
    <property type="match status" value="1"/>
</dbReference>
<keyword evidence="14" id="KW-0456">Lyase</keyword>
<evidence type="ECO:0000313" key="24">
    <source>
        <dbReference type="Proteomes" id="UP000198744"/>
    </source>
</evidence>
<dbReference type="SUPFAM" id="SSF53850">
    <property type="entry name" value="Periplasmic binding protein-like II"/>
    <property type="match status" value="1"/>
</dbReference>
<dbReference type="GO" id="GO:0009094">
    <property type="term" value="P:L-phenylalanine biosynthetic process"/>
    <property type="evidence" value="ECO:0007669"/>
    <property type="project" value="UniProtKB-UniPathway"/>
</dbReference>
<keyword evidence="13" id="KW-0413">Isomerase</keyword>
<evidence type="ECO:0000256" key="7">
    <source>
        <dbReference type="ARBA" id="ARBA00013147"/>
    </source>
</evidence>
<dbReference type="InterPro" id="IPR002912">
    <property type="entry name" value="ACT_dom"/>
</dbReference>
<feature type="site" description="Essential for prephenate dehydratase activity" evidence="19">
    <location>
        <position position="253"/>
    </location>
</feature>
<dbReference type="AlphaFoldDB" id="A0A1H7XZZ9"/>
<dbReference type="GO" id="GO:0004106">
    <property type="term" value="F:chorismate mutase activity"/>
    <property type="evidence" value="ECO:0007669"/>
    <property type="project" value="UniProtKB-EC"/>
</dbReference>
<dbReference type="Pfam" id="PF01842">
    <property type="entry name" value="ACT"/>
    <property type="match status" value="1"/>
</dbReference>
<comment type="catalytic activity">
    <reaction evidence="1">
        <text>chorismate = prephenate</text>
        <dbReference type="Rhea" id="RHEA:13897"/>
        <dbReference type="ChEBI" id="CHEBI:29748"/>
        <dbReference type="ChEBI" id="CHEBI:29934"/>
        <dbReference type="EC" id="5.4.99.5"/>
    </reaction>
</comment>
<dbReference type="STRING" id="43775.SAMN04489760_1133"/>
<dbReference type="InterPro" id="IPR002701">
    <property type="entry name" value="CM_II_prokaryot"/>
</dbReference>
<dbReference type="GO" id="GO:0005737">
    <property type="term" value="C:cytoplasm"/>
    <property type="evidence" value="ECO:0007669"/>
    <property type="project" value="UniProtKB-SubCell"/>
</dbReference>
<evidence type="ECO:0000256" key="16">
    <source>
        <dbReference type="ARBA" id="ARBA00031175"/>
    </source>
</evidence>
<feature type="domain" description="Chorismate mutase" evidence="20">
    <location>
        <begin position="1"/>
        <end position="83"/>
    </location>
</feature>
<dbReference type="InterPro" id="IPR018528">
    <property type="entry name" value="Preph_deHydtase_CS"/>
</dbReference>
<dbReference type="Gene3D" id="3.40.190.10">
    <property type="entry name" value="Periplasmic binding protein-like II"/>
    <property type="match status" value="2"/>
</dbReference>
<evidence type="ECO:0000256" key="3">
    <source>
        <dbReference type="ARBA" id="ARBA00004496"/>
    </source>
</evidence>
<evidence type="ECO:0000259" key="22">
    <source>
        <dbReference type="PROSITE" id="PS51671"/>
    </source>
</evidence>
<evidence type="ECO:0000259" key="20">
    <source>
        <dbReference type="PROSITE" id="PS51168"/>
    </source>
</evidence>
<gene>
    <name evidence="23" type="ORF">SAMN04489760_1133</name>
</gene>
<keyword evidence="9" id="KW-0963">Cytoplasm</keyword>
<evidence type="ECO:0000256" key="13">
    <source>
        <dbReference type="ARBA" id="ARBA00023235"/>
    </source>
</evidence>
<evidence type="ECO:0000256" key="12">
    <source>
        <dbReference type="ARBA" id="ARBA00023222"/>
    </source>
</evidence>
<dbReference type="PROSITE" id="PS51171">
    <property type="entry name" value="PREPHENATE_DEHYDR_3"/>
    <property type="match status" value="1"/>
</dbReference>
<dbReference type="CDD" id="cd04905">
    <property type="entry name" value="ACT_CM-PDT"/>
    <property type="match status" value="1"/>
</dbReference>
<dbReference type="InterPro" id="IPR036263">
    <property type="entry name" value="Chorismate_II_sf"/>
</dbReference>
<dbReference type="InterPro" id="IPR036979">
    <property type="entry name" value="CM_dom_sf"/>
</dbReference>
<dbReference type="GO" id="GO:0004664">
    <property type="term" value="F:prephenate dehydratase activity"/>
    <property type="evidence" value="ECO:0007669"/>
    <property type="project" value="UniProtKB-EC"/>
</dbReference>
<comment type="pathway">
    <text evidence="5">Metabolic intermediate biosynthesis; prephenate biosynthesis; prephenate from chorismate: step 1/1.</text>
</comment>
<dbReference type="SUPFAM" id="SSF55021">
    <property type="entry name" value="ACT-like"/>
    <property type="match status" value="1"/>
</dbReference>
<evidence type="ECO:0000256" key="11">
    <source>
        <dbReference type="ARBA" id="ARBA00023141"/>
    </source>
</evidence>
<dbReference type="PROSITE" id="PS00858">
    <property type="entry name" value="PREPHENATE_DEHYDR_2"/>
    <property type="match status" value="1"/>
</dbReference>
<evidence type="ECO:0000313" key="23">
    <source>
        <dbReference type="EMBL" id="SEM38667.1"/>
    </source>
</evidence>
<dbReference type="NCBIfam" id="NF008865">
    <property type="entry name" value="PRK11898.1"/>
    <property type="match status" value="1"/>
</dbReference>
<evidence type="ECO:0000256" key="5">
    <source>
        <dbReference type="ARBA" id="ARBA00004817"/>
    </source>
</evidence>
<evidence type="ECO:0000256" key="9">
    <source>
        <dbReference type="ARBA" id="ARBA00022490"/>
    </source>
</evidence>
<evidence type="ECO:0000256" key="18">
    <source>
        <dbReference type="ARBA" id="ARBA00047848"/>
    </source>
</evidence>
<dbReference type="EC" id="5.4.99.5" evidence="6"/>
<dbReference type="SMART" id="SM00830">
    <property type="entry name" value="CM_2"/>
    <property type="match status" value="1"/>
</dbReference>
<dbReference type="GO" id="GO:0046417">
    <property type="term" value="P:chorismate metabolic process"/>
    <property type="evidence" value="ECO:0007669"/>
    <property type="project" value="InterPro"/>
</dbReference>